<keyword evidence="2" id="KW-0812">Transmembrane</keyword>
<sequence>MWLYSHWNKSLLMAPLNPLTHNNPAVSHLNPLTVTLLCLTTALLLMLAVVRHFSIPNYFSDGASSSPMHTVWKGTHQSN</sequence>
<evidence type="ECO:0000256" key="2">
    <source>
        <dbReference type="SAM" id="Phobius"/>
    </source>
</evidence>
<dbReference type="InParanoid" id="A0A1B6PRX7"/>
<proteinExistence type="predicted"/>
<keyword evidence="2" id="KW-1133">Transmembrane helix</keyword>
<name>A0A1B6PRX7_SORBI</name>
<dbReference type="Gramene" id="KXG28429">
    <property type="protein sequence ID" value="KXG28429"/>
    <property type="gene ID" value="SORBI_3005G121600"/>
</dbReference>
<keyword evidence="4" id="KW-1185">Reference proteome</keyword>
<gene>
    <name evidence="3" type="ORF">SORBI_3005G121600</name>
</gene>
<evidence type="ECO:0000313" key="3">
    <source>
        <dbReference type="EMBL" id="KXG28429.1"/>
    </source>
</evidence>
<reference evidence="4" key="2">
    <citation type="journal article" date="2018" name="Plant J.">
        <title>The Sorghum bicolor reference genome: improved assembly, gene annotations, a transcriptome atlas, and signatures of genome organization.</title>
        <authorList>
            <person name="McCormick R.F."/>
            <person name="Truong S.K."/>
            <person name="Sreedasyam A."/>
            <person name="Jenkins J."/>
            <person name="Shu S."/>
            <person name="Sims D."/>
            <person name="Kennedy M."/>
            <person name="Amirebrahimi M."/>
            <person name="Weers B.D."/>
            <person name="McKinley B."/>
            <person name="Mattison A."/>
            <person name="Morishige D.T."/>
            <person name="Grimwood J."/>
            <person name="Schmutz J."/>
            <person name="Mullet J.E."/>
        </authorList>
    </citation>
    <scope>NUCLEOTIDE SEQUENCE [LARGE SCALE GENOMIC DNA]</scope>
    <source>
        <strain evidence="4">cv. BTx623</strain>
    </source>
</reference>
<feature type="region of interest" description="Disordered" evidence="1">
    <location>
        <begin position="60"/>
        <end position="79"/>
    </location>
</feature>
<dbReference type="EMBL" id="CM000764">
    <property type="protein sequence ID" value="KXG28429.1"/>
    <property type="molecule type" value="Genomic_DNA"/>
</dbReference>
<protein>
    <submittedName>
        <fullName evidence="3">Uncharacterized protein</fullName>
    </submittedName>
</protein>
<feature type="transmembrane region" description="Helical" evidence="2">
    <location>
        <begin position="32"/>
        <end position="50"/>
    </location>
</feature>
<accession>A0A1B6PRX7</accession>
<dbReference type="AlphaFoldDB" id="A0A1B6PRX7"/>
<evidence type="ECO:0000313" key="4">
    <source>
        <dbReference type="Proteomes" id="UP000000768"/>
    </source>
</evidence>
<dbReference type="Proteomes" id="UP000000768">
    <property type="component" value="Chromosome 5"/>
</dbReference>
<evidence type="ECO:0000256" key="1">
    <source>
        <dbReference type="SAM" id="MobiDB-lite"/>
    </source>
</evidence>
<organism evidence="3 4">
    <name type="scientific">Sorghum bicolor</name>
    <name type="common">Sorghum</name>
    <name type="synonym">Sorghum vulgare</name>
    <dbReference type="NCBI Taxonomy" id="4558"/>
    <lineage>
        <taxon>Eukaryota</taxon>
        <taxon>Viridiplantae</taxon>
        <taxon>Streptophyta</taxon>
        <taxon>Embryophyta</taxon>
        <taxon>Tracheophyta</taxon>
        <taxon>Spermatophyta</taxon>
        <taxon>Magnoliopsida</taxon>
        <taxon>Liliopsida</taxon>
        <taxon>Poales</taxon>
        <taxon>Poaceae</taxon>
        <taxon>PACMAD clade</taxon>
        <taxon>Panicoideae</taxon>
        <taxon>Andropogonodae</taxon>
        <taxon>Andropogoneae</taxon>
        <taxon>Sorghinae</taxon>
        <taxon>Sorghum</taxon>
    </lineage>
</organism>
<reference evidence="3 4" key="1">
    <citation type="journal article" date="2009" name="Nature">
        <title>The Sorghum bicolor genome and the diversification of grasses.</title>
        <authorList>
            <person name="Paterson A.H."/>
            <person name="Bowers J.E."/>
            <person name="Bruggmann R."/>
            <person name="Dubchak I."/>
            <person name="Grimwood J."/>
            <person name="Gundlach H."/>
            <person name="Haberer G."/>
            <person name="Hellsten U."/>
            <person name="Mitros T."/>
            <person name="Poliakov A."/>
            <person name="Schmutz J."/>
            <person name="Spannagl M."/>
            <person name="Tang H."/>
            <person name="Wang X."/>
            <person name="Wicker T."/>
            <person name="Bharti A.K."/>
            <person name="Chapman J."/>
            <person name="Feltus F.A."/>
            <person name="Gowik U."/>
            <person name="Grigoriev I.V."/>
            <person name="Lyons E."/>
            <person name="Maher C.A."/>
            <person name="Martis M."/>
            <person name="Narechania A."/>
            <person name="Otillar R.P."/>
            <person name="Penning B.W."/>
            <person name="Salamov A.A."/>
            <person name="Wang Y."/>
            <person name="Zhang L."/>
            <person name="Carpita N.C."/>
            <person name="Freeling M."/>
            <person name="Gingle A.R."/>
            <person name="Hash C.T."/>
            <person name="Keller B."/>
            <person name="Klein P."/>
            <person name="Kresovich S."/>
            <person name="McCann M.C."/>
            <person name="Ming R."/>
            <person name="Peterson D.G."/>
            <person name="Mehboob-ur-Rahman"/>
            <person name="Ware D."/>
            <person name="Westhoff P."/>
            <person name="Mayer K.F."/>
            <person name="Messing J."/>
            <person name="Rokhsar D.S."/>
        </authorList>
    </citation>
    <scope>NUCLEOTIDE SEQUENCE [LARGE SCALE GENOMIC DNA]</scope>
    <source>
        <strain evidence="4">cv. BTx623</strain>
    </source>
</reference>
<keyword evidence="2" id="KW-0472">Membrane</keyword>